<organism evidence="2 3">
    <name type="scientific">Cruoricaptor ignavus</name>
    <dbReference type="NCBI Taxonomy" id="1118202"/>
    <lineage>
        <taxon>Bacteria</taxon>
        <taxon>Pseudomonadati</taxon>
        <taxon>Bacteroidota</taxon>
        <taxon>Flavobacteriia</taxon>
        <taxon>Flavobacteriales</taxon>
        <taxon>Weeksellaceae</taxon>
        <taxon>Cruoricaptor</taxon>
    </lineage>
</organism>
<dbReference type="Proteomes" id="UP000593605">
    <property type="component" value="Chromosome"/>
</dbReference>
<evidence type="ECO:0008006" key="4">
    <source>
        <dbReference type="Google" id="ProtNLM"/>
    </source>
</evidence>
<sequence length="302" mass="34990">MKMKLFRIYILFIFSFAASLRGQTLYSSLDKNIVEVGEPNVYRIKIDGVNAKDVAAAPKNELLPFHFEVIKDSIIRSQDVYERTVEFSIFQEGDFRIPPLDFVIDGRKFSTIPYEIKVTNPAQAGDPISDIMNNKELPLGIRDYWEMYKWYVLATLTAVALALALWQILRYGRKLRRPEVRATNSTLRQLEDLRKKNYLQAGDFRSFYVGLIEITRHFLSTQYHFPAEVLLTEDLIEYLQKNTTISEENEKAVSGVLLRGDNAKFAKIFPEAQQAVQDFENIKAFVKRSSKDLELQNLRQDV</sequence>
<dbReference type="RefSeq" id="WP_193439798.1">
    <property type="nucleotide sequence ID" value="NZ_CP063145.1"/>
</dbReference>
<dbReference type="KEGG" id="civ:IMZ16_09255"/>
<dbReference type="Pfam" id="PF13584">
    <property type="entry name" value="BatD"/>
    <property type="match status" value="1"/>
</dbReference>
<dbReference type="AlphaFoldDB" id="A0A7M1T1L0"/>
<keyword evidence="1" id="KW-0812">Transmembrane</keyword>
<accession>A0A7M1T1L0</accession>
<dbReference type="EMBL" id="CP063145">
    <property type="protein sequence ID" value="QOR73685.1"/>
    <property type="molecule type" value="Genomic_DNA"/>
</dbReference>
<dbReference type="InterPro" id="IPR025738">
    <property type="entry name" value="BatD"/>
</dbReference>
<gene>
    <name evidence="2" type="ORF">IMZ16_09255</name>
</gene>
<keyword evidence="1" id="KW-0472">Membrane</keyword>
<name>A0A7M1T1L0_9FLAO</name>
<evidence type="ECO:0000256" key="1">
    <source>
        <dbReference type="SAM" id="Phobius"/>
    </source>
</evidence>
<reference evidence="2 3" key="1">
    <citation type="submission" date="2020-10" db="EMBL/GenBank/DDBJ databases">
        <title>Complete genome of Cruoricapor ignavus strain M1214 isolated from the blood culture of a febrile patient.</title>
        <authorList>
            <person name="Guglielmino C.J.D."/>
        </authorList>
    </citation>
    <scope>NUCLEOTIDE SEQUENCE [LARGE SCALE GENOMIC DNA]</scope>
    <source>
        <strain evidence="2 3">M1214</strain>
    </source>
</reference>
<evidence type="ECO:0000313" key="2">
    <source>
        <dbReference type="EMBL" id="QOR73685.1"/>
    </source>
</evidence>
<keyword evidence="1" id="KW-1133">Transmembrane helix</keyword>
<evidence type="ECO:0000313" key="3">
    <source>
        <dbReference type="Proteomes" id="UP000593605"/>
    </source>
</evidence>
<protein>
    <recommendedName>
        <fullName evidence="4">Oxygen tolerance</fullName>
    </recommendedName>
</protein>
<feature type="transmembrane region" description="Helical" evidence="1">
    <location>
        <begin position="148"/>
        <end position="169"/>
    </location>
</feature>
<proteinExistence type="predicted"/>